<keyword evidence="2" id="KW-1185">Reference proteome</keyword>
<proteinExistence type="predicted"/>
<organism evidence="1 2">
    <name type="scientific">Methanocaldococcus villosus KIN24-T80</name>
    <dbReference type="NCBI Taxonomy" id="1069083"/>
    <lineage>
        <taxon>Archaea</taxon>
        <taxon>Methanobacteriati</taxon>
        <taxon>Methanobacteriota</taxon>
        <taxon>Methanomada group</taxon>
        <taxon>Methanococci</taxon>
        <taxon>Methanococcales</taxon>
        <taxon>Methanocaldococcaceae</taxon>
        <taxon>Methanocaldococcus</taxon>
    </lineage>
</organism>
<dbReference type="PATRIC" id="fig|1069083.5.peg.527"/>
<name>N6VYZ8_9EURY</name>
<evidence type="ECO:0000313" key="2">
    <source>
        <dbReference type="Proteomes" id="UP000053695"/>
    </source>
</evidence>
<sequence length="136" mass="16066">MLKYIIFFQNFVKKGSLKILLTNIFLLEINKDEIILNLENPKTFKEIFIIVERIIKTIKNDKKEDSFLKKIENFKNLLDSLKKLSNILINEKKTFILRYKNEDVIVIGYKAKGGLLLKDIKINKLLLLKLLKELNI</sequence>
<comment type="caution">
    <text evidence="1">The sequence shown here is derived from an EMBL/GenBank/DDBJ whole genome shotgun (WGS) entry which is preliminary data.</text>
</comment>
<reference evidence="1 2" key="1">
    <citation type="journal article" date="2013" name="Genome Announc.">
        <title>Draft Genome Sequence of a Highly Flagellated, Fast-Swimming Archaeon, Methanocaldococcus villosus Strain KIN24-T80 (DSM 22612).</title>
        <authorList>
            <person name="Thennarasu S."/>
            <person name="Polireddy D."/>
            <person name="Antony A."/>
            <person name="Yada M.R."/>
            <person name="Algarawi S."/>
            <person name="Sivakumar N."/>
        </authorList>
    </citation>
    <scope>NUCLEOTIDE SEQUENCE [LARGE SCALE GENOMIC DNA]</scope>
    <source>
        <strain evidence="1 2">KIN24-T80</strain>
    </source>
</reference>
<gene>
    <name evidence="1" type="ORF">J422_02689</name>
</gene>
<dbReference type="RefSeq" id="WP_004590584.1">
    <property type="nucleotide sequence ID" value="NZ_APMM01000017.1"/>
</dbReference>
<protein>
    <submittedName>
        <fullName evidence="1">Uncharacterized protein</fullName>
    </submittedName>
</protein>
<dbReference type="EMBL" id="APMM01000017">
    <property type="protein sequence ID" value="ENN96352.1"/>
    <property type="molecule type" value="Genomic_DNA"/>
</dbReference>
<accession>N6VYZ8</accession>
<dbReference type="AlphaFoldDB" id="N6VYZ8"/>
<dbReference type="STRING" id="1069083.GCA_000371805_00090"/>
<dbReference type="Proteomes" id="UP000053695">
    <property type="component" value="Unassembled WGS sequence"/>
</dbReference>
<evidence type="ECO:0000313" key="1">
    <source>
        <dbReference type="EMBL" id="ENN96352.1"/>
    </source>
</evidence>